<evidence type="ECO:0000313" key="3">
    <source>
        <dbReference type="Proteomes" id="UP001206595"/>
    </source>
</evidence>
<keyword evidence="3" id="KW-1185">Reference proteome</keyword>
<dbReference type="AlphaFoldDB" id="A0AAD5HEY3"/>
<feature type="transmembrane region" description="Helical" evidence="1">
    <location>
        <begin position="48"/>
        <end position="67"/>
    </location>
</feature>
<evidence type="ECO:0000256" key="1">
    <source>
        <dbReference type="SAM" id="Phobius"/>
    </source>
</evidence>
<dbReference type="Proteomes" id="UP001206595">
    <property type="component" value="Unassembled WGS sequence"/>
</dbReference>
<dbReference type="EMBL" id="MU620904">
    <property type="protein sequence ID" value="KAI8581837.1"/>
    <property type="molecule type" value="Genomic_DNA"/>
</dbReference>
<comment type="caution">
    <text evidence="2">The sequence shown here is derived from an EMBL/GenBank/DDBJ whole genome shotgun (WGS) entry which is preliminary data.</text>
</comment>
<gene>
    <name evidence="2" type="ORF">K450DRAFT_231389</name>
</gene>
<keyword evidence="1" id="KW-0472">Membrane</keyword>
<reference evidence="2" key="2">
    <citation type="journal article" date="2022" name="Proc. Natl. Acad. Sci. U.S.A.">
        <title>Diploid-dominant life cycles characterize the early evolution of Fungi.</title>
        <authorList>
            <person name="Amses K.R."/>
            <person name="Simmons D.R."/>
            <person name="Longcore J.E."/>
            <person name="Mondo S.J."/>
            <person name="Seto K."/>
            <person name="Jeronimo G.H."/>
            <person name="Bonds A.E."/>
            <person name="Quandt C.A."/>
            <person name="Davis W.J."/>
            <person name="Chang Y."/>
            <person name="Federici B.A."/>
            <person name="Kuo A."/>
            <person name="LaButti K."/>
            <person name="Pangilinan J."/>
            <person name="Andreopoulos W."/>
            <person name="Tritt A."/>
            <person name="Riley R."/>
            <person name="Hundley H."/>
            <person name="Johnson J."/>
            <person name="Lipzen A."/>
            <person name="Barry K."/>
            <person name="Lang B.F."/>
            <person name="Cuomo C.A."/>
            <person name="Buchler N.E."/>
            <person name="Grigoriev I.V."/>
            <person name="Spatafora J.W."/>
            <person name="Stajich J.E."/>
            <person name="James T.Y."/>
        </authorList>
    </citation>
    <scope>NUCLEOTIDE SEQUENCE</scope>
    <source>
        <strain evidence="2">AG</strain>
    </source>
</reference>
<accession>A0AAD5HEY3</accession>
<organism evidence="2 3">
    <name type="scientific">Umbelopsis ramanniana AG</name>
    <dbReference type="NCBI Taxonomy" id="1314678"/>
    <lineage>
        <taxon>Eukaryota</taxon>
        <taxon>Fungi</taxon>
        <taxon>Fungi incertae sedis</taxon>
        <taxon>Mucoromycota</taxon>
        <taxon>Mucoromycotina</taxon>
        <taxon>Umbelopsidomycetes</taxon>
        <taxon>Umbelopsidales</taxon>
        <taxon>Umbelopsidaceae</taxon>
        <taxon>Umbelopsis</taxon>
    </lineage>
</organism>
<proteinExistence type="predicted"/>
<evidence type="ECO:0000313" key="2">
    <source>
        <dbReference type="EMBL" id="KAI8581837.1"/>
    </source>
</evidence>
<dbReference type="RefSeq" id="XP_051446841.1">
    <property type="nucleotide sequence ID" value="XM_051587415.1"/>
</dbReference>
<name>A0AAD5HEY3_UMBRA</name>
<dbReference type="GeneID" id="75912760"/>
<protein>
    <submittedName>
        <fullName evidence="2">Uncharacterized protein</fullName>
    </submittedName>
</protein>
<reference evidence="2" key="1">
    <citation type="submission" date="2021-06" db="EMBL/GenBank/DDBJ databases">
        <authorList>
            <consortium name="DOE Joint Genome Institute"/>
            <person name="Mondo S.J."/>
            <person name="Amses K.R."/>
            <person name="Simmons D.R."/>
            <person name="Longcore J.E."/>
            <person name="Seto K."/>
            <person name="Alves G.H."/>
            <person name="Bonds A.E."/>
            <person name="Quandt C.A."/>
            <person name="Davis W.J."/>
            <person name="Chang Y."/>
            <person name="Letcher P.M."/>
            <person name="Powell M.J."/>
            <person name="Kuo A."/>
            <person name="Labutti K."/>
            <person name="Pangilinan J."/>
            <person name="Andreopoulos W."/>
            <person name="Tritt A."/>
            <person name="Riley R."/>
            <person name="Hundley H."/>
            <person name="Johnson J."/>
            <person name="Lipzen A."/>
            <person name="Barry K."/>
            <person name="Berbee M.L."/>
            <person name="Buchler N.E."/>
            <person name="Grigoriev I.V."/>
            <person name="Spatafora J.W."/>
            <person name="Stajich J.E."/>
            <person name="James T.Y."/>
        </authorList>
    </citation>
    <scope>NUCLEOTIDE SEQUENCE</scope>
    <source>
        <strain evidence="2">AG</strain>
    </source>
</reference>
<sequence length="68" mass="7615">MSTGSSGICHCLFAVLLKTSKIKSAGSEIIKENYGPTQLQPVFRITPFFLFIYLLVIFFLYIISYMGG</sequence>
<keyword evidence="1" id="KW-1133">Transmembrane helix</keyword>
<keyword evidence="1" id="KW-0812">Transmembrane</keyword>